<dbReference type="PANTHER" id="PTHR30329">
    <property type="entry name" value="STATOR ELEMENT OF FLAGELLAR MOTOR COMPLEX"/>
    <property type="match status" value="1"/>
</dbReference>
<dbReference type="PANTHER" id="PTHR30329:SF21">
    <property type="entry name" value="LIPOPROTEIN YIAD-RELATED"/>
    <property type="match status" value="1"/>
</dbReference>
<sequence length="710" mass="75477">MAMKFLTLEEAAQKLGISPEELNQLRERHEAHGYRDGSSWKFKVEEIERIASEGVSELSDSSNSIDLVDIPLDDDDEGDDMVLLSEAELGESDPSTSSTIIGKPGSAQDPSESDVRIVTGDETGSDVKLVADADSGDSGVKLAPSVVDVPDTPEAPATGESGLSLDDDSLELDLDFGSGVPLVQDDSPTDQVADADLAVDDDDAVSLAGEYGISGDDDDDDSGADINLGGESDDEFVLRGGSDITMGAGDSGISLADPADSGLSLADPLDLGGSSSGEALDLAGDEDASSDFELSSDSDSEALGDVGSDDDFLLTPMEDAGDADSEESGSQVIALDESDDFGASAAAMLDDAGGDMVSMVEDSEESVDFSETAGPSSYAGAPAMQPRGPEARFSTWDVVGLGACAMLLVLCGMVMFDLMRNMWSWNGTYAANGAVMNFILGLNLSSQLAALMLLCSVLATGCQWVPKSQYAAAENMNRELVEQVRAQQAEIETLNAHRHRVEDQLVATEDQLARLAEQAGVDRSLLSDFRRQGDLMQDALRGARGGVPSPVERRLVELSQRYPNLRYDPKTGVGKLQTDLLFDTGDASLQPNSRRLLDELAEMLTTEAGRDLRIVVAGHTDDRQVAKQPTREQYPDNWHLSTARGLAVCEYLNARGVRGDRMGVAGFAEHQPIAANGSPDKRQQNRRVEIFVMAPDTPVVGWTDTMTSLY</sequence>
<evidence type="ECO:0000256" key="3">
    <source>
        <dbReference type="SAM" id="Phobius"/>
    </source>
</evidence>
<dbReference type="Proteomes" id="UP001152797">
    <property type="component" value="Unassembled WGS sequence"/>
</dbReference>
<dbReference type="SUPFAM" id="SSF103088">
    <property type="entry name" value="OmpA-like"/>
    <property type="match status" value="1"/>
</dbReference>
<feature type="compositionally biased region" description="Acidic residues" evidence="2">
    <location>
        <begin position="283"/>
        <end position="312"/>
    </location>
</feature>
<evidence type="ECO:0000313" key="6">
    <source>
        <dbReference type="EMBL" id="CAL4758791.1"/>
    </source>
</evidence>
<dbReference type="PROSITE" id="PS51123">
    <property type="entry name" value="OMPA_2"/>
    <property type="match status" value="1"/>
</dbReference>
<keyword evidence="3" id="KW-0472">Membrane</keyword>
<feature type="region of interest" description="Disordered" evidence="2">
    <location>
        <begin position="54"/>
        <end position="330"/>
    </location>
</feature>
<feature type="compositionally biased region" description="Acidic residues" evidence="2">
    <location>
        <begin position="165"/>
        <end position="174"/>
    </location>
</feature>
<organism evidence="5">
    <name type="scientific">Cladocopium goreaui</name>
    <dbReference type="NCBI Taxonomy" id="2562237"/>
    <lineage>
        <taxon>Eukaryota</taxon>
        <taxon>Sar</taxon>
        <taxon>Alveolata</taxon>
        <taxon>Dinophyceae</taxon>
        <taxon>Suessiales</taxon>
        <taxon>Symbiodiniaceae</taxon>
        <taxon>Cladocopium</taxon>
    </lineage>
</organism>
<dbReference type="AlphaFoldDB" id="A0A9P1FCE1"/>
<comment type="caution">
    <text evidence="5">The sequence shown here is derived from an EMBL/GenBank/DDBJ whole genome shotgun (WGS) entry which is preliminary data.</text>
</comment>
<reference evidence="6 7" key="2">
    <citation type="submission" date="2024-05" db="EMBL/GenBank/DDBJ databases">
        <authorList>
            <person name="Chen Y."/>
            <person name="Shah S."/>
            <person name="Dougan E. K."/>
            <person name="Thang M."/>
            <person name="Chan C."/>
        </authorList>
    </citation>
    <scope>NUCLEOTIDE SEQUENCE [LARGE SCALE GENOMIC DNA]</scope>
</reference>
<dbReference type="EMBL" id="CAMXCT030000001">
    <property type="protein sequence ID" value="CAL4758791.1"/>
    <property type="molecule type" value="Genomic_DNA"/>
</dbReference>
<dbReference type="EMBL" id="CAMXCT010000001">
    <property type="protein sequence ID" value="CAI3971479.1"/>
    <property type="molecule type" value="Genomic_DNA"/>
</dbReference>
<feature type="compositionally biased region" description="Acidic residues" evidence="2">
    <location>
        <begin position="71"/>
        <end position="80"/>
    </location>
</feature>
<evidence type="ECO:0000259" key="4">
    <source>
        <dbReference type="PROSITE" id="PS51123"/>
    </source>
</evidence>
<evidence type="ECO:0000256" key="2">
    <source>
        <dbReference type="SAM" id="MobiDB-lite"/>
    </source>
</evidence>
<feature type="transmembrane region" description="Helical" evidence="3">
    <location>
        <begin position="437"/>
        <end position="459"/>
    </location>
</feature>
<keyword evidence="7" id="KW-1185">Reference proteome</keyword>
<dbReference type="Pfam" id="PF12728">
    <property type="entry name" value="HTH_17"/>
    <property type="match status" value="1"/>
</dbReference>
<keyword evidence="3" id="KW-1133">Transmembrane helix</keyword>
<name>A0A9P1FCE1_9DINO</name>
<dbReference type="EMBL" id="CAMXCT020000001">
    <property type="protein sequence ID" value="CAL1124854.1"/>
    <property type="molecule type" value="Genomic_DNA"/>
</dbReference>
<feature type="transmembrane region" description="Helical" evidence="3">
    <location>
        <begin position="393"/>
        <end position="416"/>
    </location>
</feature>
<evidence type="ECO:0000256" key="1">
    <source>
        <dbReference type="SAM" id="Coils"/>
    </source>
</evidence>
<dbReference type="Pfam" id="PF00691">
    <property type="entry name" value="OmpA"/>
    <property type="match status" value="1"/>
</dbReference>
<gene>
    <name evidence="5" type="ORF">C1SCF055_LOCUS69</name>
</gene>
<keyword evidence="1" id="KW-0175">Coiled coil</keyword>
<dbReference type="InterPro" id="IPR036737">
    <property type="entry name" value="OmpA-like_sf"/>
</dbReference>
<evidence type="ECO:0000313" key="7">
    <source>
        <dbReference type="Proteomes" id="UP001152797"/>
    </source>
</evidence>
<reference evidence="5" key="1">
    <citation type="submission" date="2022-10" db="EMBL/GenBank/DDBJ databases">
        <authorList>
            <person name="Chen Y."/>
            <person name="Dougan E. K."/>
            <person name="Chan C."/>
            <person name="Rhodes N."/>
            <person name="Thang M."/>
        </authorList>
    </citation>
    <scope>NUCLEOTIDE SEQUENCE</scope>
</reference>
<dbReference type="CDD" id="cd07185">
    <property type="entry name" value="OmpA_C-like"/>
    <property type="match status" value="1"/>
</dbReference>
<evidence type="ECO:0000313" key="5">
    <source>
        <dbReference type="EMBL" id="CAI3971479.1"/>
    </source>
</evidence>
<dbReference type="InterPro" id="IPR050330">
    <property type="entry name" value="Bact_OuterMem_StrucFunc"/>
</dbReference>
<feature type="domain" description="OmpA-like" evidence="4">
    <location>
        <begin position="569"/>
        <end position="696"/>
    </location>
</feature>
<dbReference type="InterPro" id="IPR041657">
    <property type="entry name" value="HTH_17"/>
</dbReference>
<proteinExistence type="predicted"/>
<accession>A0A9P1FCE1</accession>
<protein>
    <submittedName>
        <fullName evidence="6">Uncharacterized protein YtxE</fullName>
    </submittedName>
</protein>
<dbReference type="Gene3D" id="3.30.1330.60">
    <property type="entry name" value="OmpA-like domain"/>
    <property type="match status" value="1"/>
</dbReference>
<feature type="coiled-coil region" evidence="1">
    <location>
        <begin position="470"/>
        <end position="518"/>
    </location>
</feature>
<dbReference type="InterPro" id="IPR006665">
    <property type="entry name" value="OmpA-like"/>
</dbReference>
<keyword evidence="3" id="KW-0812">Transmembrane</keyword>
<dbReference type="OrthoDB" id="6408603at2759"/>